<dbReference type="PANTHER" id="PTHR30288">
    <property type="entry name" value="FLAGELLAR CAP/ASSEMBLY PROTEIN FLID"/>
    <property type="match status" value="1"/>
</dbReference>
<evidence type="ECO:0000256" key="1">
    <source>
        <dbReference type="ARBA" id="ARBA00004365"/>
    </source>
</evidence>
<name>A0A3B1D244_9ZZZZ</name>
<feature type="domain" description="Flagellar hook-associated protein 2 N-terminal" evidence="8">
    <location>
        <begin position="11"/>
        <end position="112"/>
    </location>
</feature>
<dbReference type="EMBL" id="UOGG01000097">
    <property type="protein sequence ID" value="VAX30078.1"/>
    <property type="molecule type" value="Genomic_DNA"/>
</dbReference>
<evidence type="ECO:0000313" key="10">
    <source>
        <dbReference type="EMBL" id="VAX30078.1"/>
    </source>
</evidence>
<dbReference type="Pfam" id="PF02465">
    <property type="entry name" value="FliD_N"/>
    <property type="match status" value="1"/>
</dbReference>
<dbReference type="Pfam" id="PF07195">
    <property type="entry name" value="FliD_C"/>
    <property type="match status" value="1"/>
</dbReference>
<keyword evidence="5" id="KW-0975">Bacterial flagellum</keyword>
<sequence length="533" mass="55894">MAESFISGINSNLDTAGIVDNLIKLQRRPIDEIEAKADLEAEKLLTFQELQDRLKTFKSQVSALNSESKFISTQGAFSNSNTSDTNQVVTIDATSKAASGTFSLTVNSLARASKLVSAGFSSTSGAVTTGTLEITIGTVTTSIDINSSNNTLDGLQQAINNSGLNIQASFLNDGSATNPVRLVVAGTATGASNSVAVVIKQGATEVLSFTETQSAQDASFTIDGIAITKASNTVTDVIAGATINLQSAGSGAVTLSADVGTIKEKVSVFIEGYNELITFLDEQQFLDPETLSTGLLFGNFTVQNLQSTLRNSLSSRVQGVTGTYSSLSQIGIRTQPDGSLAVDDSELTQALTTDIGSVAELFASKGSTSDNSVTFIGFTSATLPNSYDLRVSGGVPQLSIAGQNQFFDAVGSGNFFSGAVGTPAEGLNFRLGNLADGDYGTISLTFGVGETINRVLTNLTDDSLNGPLTTEIDTFTSNINDFDQQVLGLESRLEVFEADLRQRFTNLEVIIGRLNSQRDAFTSALGGLENLFN</sequence>
<evidence type="ECO:0000259" key="9">
    <source>
        <dbReference type="Pfam" id="PF07195"/>
    </source>
</evidence>
<gene>
    <name evidence="10" type="ORF">MNBD_NITROSPINAE05-223</name>
</gene>
<evidence type="ECO:0000259" key="8">
    <source>
        <dbReference type="Pfam" id="PF02465"/>
    </source>
</evidence>
<dbReference type="PANTHER" id="PTHR30288:SF0">
    <property type="entry name" value="FLAGELLAR HOOK-ASSOCIATED PROTEIN 2"/>
    <property type="match status" value="1"/>
</dbReference>
<dbReference type="InterPro" id="IPR040026">
    <property type="entry name" value="FliD"/>
</dbReference>
<evidence type="ECO:0000256" key="6">
    <source>
        <dbReference type="ARBA" id="ARBA00033074"/>
    </source>
</evidence>
<proteinExistence type="inferred from homology"/>
<evidence type="ECO:0000256" key="5">
    <source>
        <dbReference type="ARBA" id="ARBA00023143"/>
    </source>
</evidence>
<evidence type="ECO:0000256" key="2">
    <source>
        <dbReference type="ARBA" id="ARBA00009764"/>
    </source>
</evidence>
<dbReference type="InterPro" id="IPR010809">
    <property type="entry name" value="FliD_C"/>
</dbReference>
<reference evidence="10" key="1">
    <citation type="submission" date="2018-06" db="EMBL/GenBank/DDBJ databases">
        <authorList>
            <person name="Zhirakovskaya E."/>
        </authorList>
    </citation>
    <scope>NUCLEOTIDE SEQUENCE</scope>
</reference>
<evidence type="ECO:0000256" key="4">
    <source>
        <dbReference type="ARBA" id="ARBA00023054"/>
    </source>
</evidence>
<comment type="subcellular location">
    <subcellularLocation>
        <location evidence="1">Bacterial flagellum</location>
    </subcellularLocation>
</comment>
<keyword evidence="4" id="KW-0175">Coiled coil</keyword>
<comment type="subunit">
    <text evidence="3">Homopentamer.</text>
</comment>
<evidence type="ECO:0000256" key="3">
    <source>
        <dbReference type="ARBA" id="ARBA00011255"/>
    </source>
</evidence>
<protein>
    <recommendedName>
        <fullName evidence="7">Filament cap protein</fullName>
    </recommendedName>
    <alternativeName>
        <fullName evidence="6">Flagellar cap protein</fullName>
    </alternativeName>
</protein>
<dbReference type="GO" id="GO:0007155">
    <property type="term" value="P:cell adhesion"/>
    <property type="evidence" value="ECO:0007669"/>
    <property type="project" value="InterPro"/>
</dbReference>
<dbReference type="AlphaFoldDB" id="A0A3B1D244"/>
<organism evidence="10">
    <name type="scientific">hydrothermal vent metagenome</name>
    <dbReference type="NCBI Taxonomy" id="652676"/>
    <lineage>
        <taxon>unclassified sequences</taxon>
        <taxon>metagenomes</taxon>
        <taxon>ecological metagenomes</taxon>
    </lineage>
</organism>
<dbReference type="GO" id="GO:0009424">
    <property type="term" value="C:bacterial-type flagellum hook"/>
    <property type="evidence" value="ECO:0007669"/>
    <property type="project" value="InterPro"/>
</dbReference>
<comment type="similarity">
    <text evidence="2">Belongs to the FliD family.</text>
</comment>
<dbReference type="GO" id="GO:0071973">
    <property type="term" value="P:bacterial-type flagellum-dependent cell motility"/>
    <property type="evidence" value="ECO:0007669"/>
    <property type="project" value="TreeGrafter"/>
</dbReference>
<dbReference type="InterPro" id="IPR003481">
    <property type="entry name" value="FliD_N"/>
</dbReference>
<accession>A0A3B1D244</accession>
<dbReference type="GO" id="GO:0009421">
    <property type="term" value="C:bacterial-type flagellum filament cap"/>
    <property type="evidence" value="ECO:0007669"/>
    <property type="project" value="InterPro"/>
</dbReference>
<evidence type="ECO:0000256" key="7">
    <source>
        <dbReference type="ARBA" id="ARBA00033192"/>
    </source>
</evidence>
<feature type="domain" description="Flagellar hook-associated protein 2 C-terminal" evidence="9">
    <location>
        <begin position="215"/>
        <end position="516"/>
    </location>
</feature>